<dbReference type="EMBL" id="JARTCD010000002">
    <property type="protein sequence ID" value="KAJ8663476.1"/>
    <property type="molecule type" value="Genomic_DNA"/>
</dbReference>
<dbReference type="GeneID" id="83208139"/>
<proteinExistence type="predicted"/>
<name>A0AAD7Y470_9FUNG</name>
<sequence>MRMIFDQWADDQVEFTATDAWFARLLENPNDDIYLRYVGMTNGTAMDRHVEEARGQAGGLLGMFYNTLQRVDPATFNNVNIYYFYRTTATEMTQYTQRMRDMKKQIVISFFGVENLLNTRYGGQLSSYQPSPHQMERLERFRSCFFSLFQQHTAAQQDQHVLQPWIERLMNDALHSMQHDLLEMIFDQALPHTVGGYTILVLLGAGITIADSGNARSFLGGASGAGDLTRSILTRLGRLDIEAYHFTPHPFPFVDLYPWPNTVDTRDAAIEQLQTYMTAVQPIVTVSFSSSVTSVAFADFLHHNGLTLQTGNRYLQYVGIPRLVAMLDQQWVDNDGSDATRQQRLTILIPHIHPGYERYGERSIELLRLLDLQLAIATIIGELAITCIIDHPEFTRNQVVQHVWQIIENNECERIVAALFELDELKTAINQRQEQLLAQQPPAVRRIEADVARQRALGNIQHHGIAEGAPHSPQRHQQLTRLWRLNKPALHIHIGRDAMEDWLNWGLQLVEGASFFASAMRHVGMRRHHPLHNALQQVAPPNADPDGEWLNDPEALVAAVQRWGALMRDVYVPHDYYSSENQRQRVAIRWKMADNELDYTEVQEGWSIYIPQISAATLRWQDGQEHRDLRLTFPKRLIEASDERQDCMRVLRFLPNGIGLDDKSGQPVMYQGSTTIITLTQLKGFPDRFHLMRLWIQERVRLGDQSALNQAVRSYEHIPSFQRRPPLTVTHGDNIKLEFLQGLYQGDALALFGDFLDEEFPNGGLVNLAKPENQGFFQDTIPLQQRFATFLDKHHDHPHHDTWEKWNSDITRNGKQYWPNIQLLRPGSESLPPEKRNIRGVGVRQCKIIDIAPIPQQPIPRLDDMQSH</sequence>
<evidence type="ECO:0000313" key="2">
    <source>
        <dbReference type="Proteomes" id="UP001234581"/>
    </source>
</evidence>
<comment type="caution">
    <text evidence="1">The sequence shown here is derived from an EMBL/GenBank/DDBJ whole genome shotgun (WGS) entry which is preliminary data.</text>
</comment>
<dbReference type="RefSeq" id="XP_058348388.1">
    <property type="nucleotide sequence ID" value="XM_058480824.1"/>
</dbReference>
<protein>
    <submittedName>
        <fullName evidence="1">Uncharacterized protein</fullName>
    </submittedName>
</protein>
<gene>
    <name evidence="1" type="ORF">O0I10_000718</name>
</gene>
<dbReference type="AlphaFoldDB" id="A0AAD7Y470"/>
<accession>A0AAD7Y470</accession>
<dbReference type="Proteomes" id="UP001234581">
    <property type="component" value="Unassembled WGS sequence"/>
</dbReference>
<reference evidence="1 2" key="1">
    <citation type="submission" date="2023-03" db="EMBL/GenBank/DDBJ databases">
        <title>Genome sequence of Lichtheimia ornata CBS 291.66.</title>
        <authorList>
            <person name="Mohabir J.T."/>
            <person name="Shea T.P."/>
            <person name="Kurbessoian T."/>
            <person name="Berby B."/>
            <person name="Fontaine J."/>
            <person name="Livny J."/>
            <person name="Gnirke A."/>
            <person name="Stajich J.E."/>
            <person name="Cuomo C.A."/>
        </authorList>
    </citation>
    <scope>NUCLEOTIDE SEQUENCE [LARGE SCALE GENOMIC DNA]</scope>
    <source>
        <strain evidence="1">CBS 291.66</strain>
    </source>
</reference>
<keyword evidence="2" id="KW-1185">Reference proteome</keyword>
<evidence type="ECO:0000313" key="1">
    <source>
        <dbReference type="EMBL" id="KAJ8663476.1"/>
    </source>
</evidence>
<organism evidence="1 2">
    <name type="scientific">Lichtheimia ornata</name>
    <dbReference type="NCBI Taxonomy" id="688661"/>
    <lineage>
        <taxon>Eukaryota</taxon>
        <taxon>Fungi</taxon>
        <taxon>Fungi incertae sedis</taxon>
        <taxon>Mucoromycota</taxon>
        <taxon>Mucoromycotina</taxon>
        <taxon>Mucoromycetes</taxon>
        <taxon>Mucorales</taxon>
        <taxon>Lichtheimiaceae</taxon>
        <taxon>Lichtheimia</taxon>
    </lineage>
</organism>